<dbReference type="GO" id="GO:0070403">
    <property type="term" value="F:NAD+ binding"/>
    <property type="evidence" value="ECO:0007669"/>
    <property type="project" value="InterPro"/>
</dbReference>
<keyword evidence="7" id="KW-0812">Transmembrane</keyword>
<keyword evidence="14" id="KW-0325">Glycoprotein</keyword>
<feature type="chain" id="PRO_5035317806" description="UDP-glucuronic acid decarboxylase 1" evidence="18">
    <location>
        <begin position="23"/>
        <end position="376"/>
    </location>
</feature>
<evidence type="ECO:0000256" key="15">
    <source>
        <dbReference type="ARBA" id="ARBA00023239"/>
    </source>
</evidence>
<evidence type="ECO:0000256" key="16">
    <source>
        <dbReference type="ARBA" id="ARBA00031585"/>
    </source>
</evidence>
<evidence type="ECO:0000313" key="20">
    <source>
        <dbReference type="EMBL" id="KAF5398972.1"/>
    </source>
</evidence>
<evidence type="ECO:0000256" key="7">
    <source>
        <dbReference type="ARBA" id="ARBA00022692"/>
    </source>
</evidence>
<organism evidence="20 21">
    <name type="scientific">Paragonimus heterotremus</name>
    <dbReference type="NCBI Taxonomy" id="100268"/>
    <lineage>
        <taxon>Eukaryota</taxon>
        <taxon>Metazoa</taxon>
        <taxon>Spiralia</taxon>
        <taxon>Lophotrochozoa</taxon>
        <taxon>Platyhelminthes</taxon>
        <taxon>Trematoda</taxon>
        <taxon>Digenea</taxon>
        <taxon>Plagiorchiida</taxon>
        <taxon>Troglotremata</taxon>
        <taxon>Troglotrematidae</taxon>
        <taxon>Paragonimus</taxon>
    </lineage>
</organism>
<proteinExistence type="inferred from homology"/>
<evidence type="ECO:0000256" key="13">
    <source>
        <dbReference type="ARBA" id="ARBA00023136"/>
    </source>
</evidence>
<dbReference type="Pfam" id="PF16363">
    <property type="entry name" value="GDP_Man_Dehyd"/>
    <property type="match status" value="1"/>
</dbReference>
<evidence type="ECO:0000256" key="18">
    <source>
        <dbReference type="SAM" id="SignalP"/>
    </source>
</evidence>
<dbReference type="Proteomes" id="UP000748531">
    <property type="component" value="Unassembled WGS sequence"/>
</dbReference>
<accession>A0A8J4SMS4</accession>
<evidence type="ECO:0000256" key="5">
    <source>
        <dbReference type="ARBA" id="ARBA00012290"/>
    </source>
</evidence>
<dbReference type="CDD" id="cd05230">
    <property type="entry name" value="UGD_SDR_e"/>
    <property type="match status" value="1"/>
</dbReference>
<evidence type="ECO:0000259" key="19">
    <source>
        <dbReference type="Pfam" id="PF16363"/>
    </source>
</evidence>
<evidence type="ECO:0000256" key="4">
    <source>
        <dbReference type="ARBA" id="ARBA00007505"/>
    </source>
</evidence>
<evidence type="ECO:0000256" key="2">
    <source>
        <dbReference type="ARBA" id="ARBA00004447"/>
    </source>
</evidence>
<comment type="cofactor">
    <cofactor evidence="1">
        <name>NAD(+)</name>
        <dbReference type="ChEBI" id="CHEBI:57540"/>
    </cofactor>
</comment>
<evidence type="ECO:0000256" key="14">
    <source>
        <dbReference type="ARBA" id="ARBA00023180"/>
    </source>
</evidence>
<comment type="catalytic activity">
    <reaction evidence="17">
        <text>UDP-alpha-D-glucuronate + H(+) = UDP-alpha-D-xylose + CO2</text>
        <dbReference type="Rhea" id="RHEA:23916"/>
        <dbReference type="ChEBI" id="CHEBI:15378"/>
        <dbReference type="ChEBI" id="CHEBI:16526"/>
        <dbReference type="ChEBI" id="CHEBI:57632"/>
        <dbReference type="ChEBI" id="CHEBI:58052"/>
        <dbReference type="EC" id="4.1.1.35"/>
    </reaction>
    <physiologicalReaction direction="left-to-right" evidence="17">
        <dbReference type="Rhea" id="RHEA:23917"/>
    </physiologicalReaction>
</comment>
<dbReference type="GO" id="GO:0032580">
    <property type="term" value="C:Golgi cisterna membrane"/>
    <property type="evidence" value="ECO:0007669"/>
    <property type="project" value="UniProtKB-SubCell"/>
</dbReference>
<protein>
    <recommendedName>
        <fullName evidence="6">UDP-glucuronic acid decarboxylase 1</fullName>
        <ecNumber evidence="5">4.1.1.35</ecNumber>
    </recommendedName>
    <alternativeName>
        <fullName evidence="16">UDP-glucuronate decarboxylase 1</fullName>
    </alternativeName>
</protein>
<dbReference type="Gene3D" id="3.40.50.720">
    <property type="entry name" value="NAD(P)-binding Rossmann-like Domain"/>
    <property type="match status" value="1"/>
</dbReference>
<dbReference type="InterPro" id="IPR016040">
    <property type="entry name" value="NAD(P)-bd_dom"/>
</dbReference>
<evidence type="ECO:0000313" key="21">
    <source>
        <dbReference type="Proteomes" id="UP000748531"/>
    </source>
</evidence>
<comment type="caution">
    <text evidence="20">The sequence shown here is derived from an EMBL/GenBank/DDBJ whole genome shotgun (WGS) entry which is preliminary data.</text>
</comment>
<sequence length="376" mass="42660">MNLPQDGHFLFCIYLLISGVLKISTTLDTCSSNLQERKSRLYDHSCQCSKNMLPVRNLHWSEKLRILVTGGAGFVGSHLVDRLMQDGHEVIALDNFATGRRRNIEHWLGHSNFELLHHDVAEPIYIQVDEIYHLASPASPPHYMLNPVRTIKANTLGTLNMLGLARRTNAKFLFASTSEVYGDPEVHPQPETYWGHVNPIGPRACYDESKRLGETLTYAYYDRLGLSVRTARIFNTYGPRMQLNDGRVVSNFIIQSLTNKPLTIYGSGNQTRSFQYVSDLVEGLVRLMASNYTLPVNLGNPVEYSILELAEVVRKFTGSNSPIEYKPIPVDDPQRRRPVIDVAKTQLGWEPLVPLEEGLHETVEYFREYVESVPLT</sequence>
<evidence type="ECO:0000256" key="12">
    <source>
        <dbReference type="ARBA" id="ARBA00023034"/>
    </source>
</evidence>
<evidence type="ECO:0000256" key="11">
    <source>
        <dbReference type="ARBA" id="ARBA00023027"/>
    </source>
</evidence>
<comment type="subcellular location">
    <subcellularLocation>
        <location evidence="2">Golgi apparatus</location>
        <location evidence="2">Golgi stack membrane</location>
        <topology evidence="2">Single-pass type II membrane protein</topology>
    </subcellularLocation>
</comment>
<dbReference type="FunFam" id="3.40.50.720:FF:000065">
    <property type="entry name" value="UDP-glucuronic acid decarboxylase 1"/>
    <property type="match status" value="1"/>
</dbReference>
<reference evidence="20" key="1">
    <citation type="submission" date="2019-05" db="EMBL/GenBank/DDBJ databases">
        <title>Annotation for the trematode Paragonimus heterotremus.</title>
        <authorList>
            <person name="Choi Y.-J."/>
        </authorList>
    </citation>
    <scope>NUCLEOTIDE SEQUENCE</scope>
    <source>
        <strain evidence="20">LC</strain>
    </source>
</reference>
<evidence type="ECO:0000256" key="9">
    <source>
        <dbReference type="ARBA" id="ARBA00022968"/>
    </source>
</evidence>
<dbReference type="PANTHER" id="PTHR43078">
    <property type="entry name" value="UDP-GLUCURONIC ACID DECARBOXYLASE-RELATED"/>
    <property type="match status" value="1"/>
</dbReference>
<dbReference type="GO" id="GO:0048040">
    <property type="term" value="F:UDP-glucuronate decarboxylase activity"/>
    <property type="evidence" value="ECO:0007669"/>
    <property type="project" value="UniProtKB-EC"/>
</dbReference>
<comment type="similarity">
    <text evidence="4">Belongs to the NAD(P)-dependent epimerase/dehydratase family. UDP-glucuronic acid decarboxylase subfamily.</text>
</comment>
<dbReference type="EC" id="4.1.1.35" evidence="5"/>
<dbReference type="SUPFAM" id="SSF51735">
    <property type="entry name" value="NAD(P)-binding Rossmann-fold domains"/>
    <property type="match status" value="1"/>
</dbReference>
<keyword evidence="10" id="KW-1133">Transmembrane helix</keyword>
<keyword evidence="8" id="KW-0210">Decarboxylase</keyword>
<evidence type="ECO:0000256" key="3">
    <source>
        <dbReference type="ARBA" id="ARBA00005100"/>
    </source>
</evidence>
<dbReference type="InterPro" id="IPR044516">
    <property type="entry name" value="UXS-like"/>
</dbReference>
<keyword evidence="12" id="KW-0333">Golgi apparatus</keyword>
<keyword evidence="21" id="KW-1185">Reference proteome</keyword>
<dbReference type="OrthoDB" id="331544at2759"/>
<dbReference type="GO" id="GO:0042732">
    <property type="term" value="P:D-xylose metabolic process"/>
    <property type="evidence" value="ECO:0007669"/>
    <property type="project" value="InterPro"/>
</dbReference>
<evidence type="ECO:0000256" key="8">
    <source>
        <dbReference type="ARBA" id="ARBA00022793"/>
    </source>
</evidence>
<keyword evidence="9" id="KW-0735">Signal-anchor</keyword>
<name>A0A8J4SMS4_9TREM</name>
<comment type="pathway">
    <text evidence="3">Nucleotide-sugar biosynthesis; UDP-alpha-D-xylose biosynthesis; UDP-alpha-D-xylose from UDP-alpha-D-glucuronate: step 1/1.</text>
</comment>
<evidence type="ECO:0000256" key="17">
    <source>
        <dbReference type="ARBA" id="ARBA00049410"/>
    </source>
</evidence>
<gene>
    <name evidence="20" type="ORF">PHET_07231</name>
</gene>
<keyword evidence="11" id="KW-0520">NAD</keyword>
<feature type="signal peptide" evidence="18">
    <location>
        <begin position="1"/>
        <end position="22"/>
    </location>
</feature>
<feature type="domain" description="NAD(P)-binding" evidence="19">
    <location>
        <begin position="67"/>
        <end position="362"/>
    </location>
</feature>
<evidence type="ECO:0000256" key="10">
    <source>
        <dbReference type="ARBA" id="ARBA00022989"/>
    </source>
</evidence>
<dbReference type="EMBL" id="LUCH01004472">
    <property type="protein sequence ID" value="KAF5398972.1"/>
    <property type="molecule type" value="Genomic_DNA"/>
</dbReference>
<evidence type="ECO:0000256" key="6">
    <source>
        <dbReference type="ARBA" id="ARBA00018816"/>
    </source>
</evidence>
<dbReference type="GO" id="GO:0033320">
    <property type="term" value="P:UDP-D-xylose biosynthetic process"/>
    <property type="evidence" value="ECO:0007669"/>
    <property type="project" value="UniProtKB-UniPathway"/>
</dbReference>
<dbReference type="Gene3D" id="3.90.25.10">
    <property type="entry name" value="UDP-galactose 4-epimerase, domain 1"/>
    <property type="match status" value="1"/>
</dbReference>
<evidence type="ECO:0000256" key="1">
    <source>
        <dbReference type="ARBA" id="ARBA00001911"/>
    </source>
</evidence>
<dbReference type="InterPro" id="IPR036291">
    <property type="entry name" value="NAD(P)-bd_dom_sf"/>
</dbReference>
<dbReference type="UniPathway" id="UPA00796">
    <property type="reaction ID" value="UER00771"/>
</dbReference>
<dbReference type="AlphaFoldDB" id="A0A8J4SMS4"/>
<keyword evidence="13" id="KW-0472">Membrane</keyword>
<keyword evidence="18" id="KW-0732">Signal</keyword>
<keyword evidence="15" id="KW-0456">Lyase</keyword>
<dbReference type="PANTHER" id="PTHR43078:SF6">
    <property type="entry name" value="UDP-GLUCURONIC ACID DECARBOXYLASE 1"/>
    <property type="match status" value="1"/>
</dbReference>